<dbReference type="SMART" id="SM01134">
    <property type="entry name" value="DeoRC"/>
    <property type="match status" value="1"/>
</dbReference>
<evidence type="ECO:0000313" key="4">
    <source>
        <dbReference type="EMBL" id="MBC8537627.1"/>
    </source>
</evidence>
<dbReference type="SMART" id="SM00420">
    <property type="entry name" value="HTH_DEOR"/>
    <property type="match status" value="1"/>
</dbReference>
<evidence type="ECO:0000259" key="3">
    <source>
        <dbReference type="PROSITE" id="PS51000"/>
    </source>
</evidence>
<dbReference type="InterPro" id="IPR037171">
    <property type="entry name" value="NagB/RpiA_transferase-like"/>
</dbReference>
<comment type="caution">
    <text evidence="4">The sequence shown here is derived from an EMBL/GenBank/DDBJ whole genome shotgun (WGS) entry which is preliminary data.</text>
</comment>
<reference evidence="4" key="1">
    <citation type="submission" date="2020-08" db="EMBL/GenBank/DDBJ databases">
        <title>Genome public.</title>
        <authorList>
            <person name="Liu C."/>
            <person name="Sun Q."/>
        </authorList>
    </citation>
    <scope>NUCLEOTIDE SEQUENCE</scope>
    <source>
        <strain evidence="4">NSJ-63</strain>
    </source>
</reference>
<keyword evidence="5" id="KW-1185">Reference proteome</keyword>
<dbReference type="InterPro" id="IPR014036">
    <property type="entry name" value="DeoR-like_C"/>
</dbReference>
<evidence type="ECO:0000256" key="2">
    <source>
        <dbReference type="ARBA" id="ARBA00023163"/>
    </source>
</evidence>
<dbReference type="PROSITE" id="PS51000">
    <property type="entry name" value="HTH_DEOR_2"/>
    <property type="match status" value="1"/>
</dbReference>
<evidence type="ECO:0000256" key="1">
    <source>
        <dbReference type="ARBA" id="ARBA00023015"/>
    </source>
</evidence>
<accession>A0A926DGY2</accession>
<gene>
    <name evidence="4" type="ORF">H8693_01620</name>
</gene>
<dbReference type="SUPFAM" id="SSF100950">
    <property type="entry name" value="NagB/RpiA/CoA transferase-like"/>
    <property type="match status" value="1"/>
</dbReference>
<dbReference type="Pfam" id="PF00455">
    <property type="entry name" value="DeoRC"/>
    <property type="match status" value="1"/>
</dbReference>
<proteinExistence type="predicted"/>
<evidence type="ECO:0000313" key="5">
    <source>
        <dbReference type="Proteomes" id="UP000617951"/>
    </source>
</evidence>
<protein>
    <submittedName>
        <fullName evidence="4">DeoR/GlpR transcriptional regulator</fullName>
    </submittedName>
</protein>
<feature type="domain" description="HTH deoR-type" evidence="3">
    <location>
        <begin position="3"/>
        <end position="59"/>
    </location>
</feature>
<dbReference type="Gene3D" id="3.40.50.1360">
    <property type="match status" value="1"/>
</dbReference>
<dbReference type="GO" id="GO:0003700">
    <property type="term" value="F:DNA-binding transcription factor activity"/>
    <property type="evidence" value="ECO:0007669"/>
    <property type="project" value="InterPro"/>
</dbReference>
<organism evidence="4 5">
    <name type="scientific">Guopingia tenuis</name>
    <dbReference type="NCBI Taxonomy" id="2763656"/>
    <lineage>
        <taxon>Bacteria</taxon>
        <taxon>Bacillati</taxon>
        <taxon>Bacillota</taxon>
        <taxon>Clostridia</taxon>
        <taxon>Christensenellales</taxon>
        <taxon>Christensenellaceae</taxon>
        <taxon>Guopingia</taxon>
    </lineage>
</organism>
<dbReference type="PANTHER" id="PTHR30363">
    <property type="entry name" value="HTH-TYPE TRANSCRIPTIONAL REGULATOR SRLR-RELATED"/>
    <property type="match status" value="1"/>
</dbReference>
<dbReference type="Proteomes" id="UP000617951">
    <property type="component" value="Unassembled WGS sequence"/>
</dbReference>
<dbReference type="SUPFAM" id="SSF46785">
    <property type="entry name" value="Winged helix' DNA-binding domain"/>
    <property type="match status" value="1"/>
</dbReference>
<dbReference type="AlphaFoldDB" id="A0A926DGY2"/>
<name>A0A926DGY2_9FIRM</name>
<dbReference type="Pfam" id="PF08220">
    <property type="entry name" value="HTH_DeoR"/>
    <property type="match status" value="1"/>
</dbReference>
<dbReference type="InterPro" id="IPR001034">
    <property type="entry name" value="DeoR_HTH"/>
</dbReference>
<keyword evidence="1" id="KW-0805">Transcription regulation</keyword>
<sequence>MVKADRREEIKTIFRTKGEIKLKELEERFPDCSSMTLRRDIKYLEEQGLVRRTRGGAVAMSNIMLVTEDDYQKRAMYNTKKKIEIAKKAVKIFQRGCSIYVDAGSTMMFLAREIPDEYCSIVTSGVNIAMELMKKSVPIITLIGGELNRNSMSVAGVDSAEFISSINIDIAFMATSGFTQNSGMTCGTYTECGIKREVLKRARKKVVMMDSTKYGKNMPFTFANLEDIDVFVTDDDICEEAAKLITDSGAVLL</sequence>
<dbReference type="InterPro" id="IPR036390">
    <property type="entry name" value="WH_DNA-bd_sf"/>
</dbReference>
<dbReference type="InterPro" id="IPR050313">
    <property type="entry name" value="Carb_Metab_HTH_regulators"/>
</dbReference>
<dbReference type="PANTHER" id="PTHR30363:SF44">
    <property type="entry name" value="AGA OPERON TRANSCRIPTIONAL REPRESSOR-RELATED"/>
    <property type="match status" value="1"/>
</dbReference>
<dbReference type="EMBL" id="JACRSS010000001">
    <property type="protein sequence ID" value="MBC8537627.1"/>
    <property type="molecule type" value="Genomic_DNA"/>
</dbReference>
<keyword evidence="2" id="KW-0804">Transcription</keyword>